<comment type="caution">
    <text evidence="1">The sequence shown here is derived from an EMBL/GenBank/DDBJ whole genome shotgun (WGS) entry which is preliminary data.</text>
</comment>
<gene>
    <name evidence="1" type="ORF">IEQ34_020602</name>
</gene>
<dbReference type="EMBL" id="JAGFBR010000018">
    <property type="protein sequence ID" value="KAH0449910.1"/>
    <property type="molecule type" value="Genomic_DNA"/>
</dbReference>
<proteinExistence type="predicted"/>
<sequence>MECCCGSNINVLKDAQILDKSLLKWPKFVNFFITDVRWDYYNHVYVLPETIVLDDSRIVLDDSVKTETLIRVTKLRGSD</sequence>
<organism evidence="1 2">
    <name type="scientific">Dendrobium chrysotoxum</name>
    <name type="common">Orchid</name>
    <dbReference type="NCBI Taxonomy" id="161865"/>
    <lineage>
        <taxon>Eukaryota</taxon>
        <taxon>Viridiplantae</taxon>
        <taxon>Streptophyta</taxon>
        <taxon>Embryophyta</taxon>
        <taxon>Tracheophyta</taxon>
        <taxon>Spermatophyta</taxon>
        <taxon>Magnoliopsida</taxon>
        <taxon>Liliopsida</taxon>
        <taxon>Asparagales</taxon>
        <taxon>Orchidaceae</taxon>
        <taxon>Epidendroideae</taxon>
        <taxon>Malaxideae</taxon>
        <taxon>Dendrobiinae</taxon>
        <taxon>Dendrobium</taxon>
    </lineage>
</organism>
<name>A0AAV7FKK8_DENCH</name>
<evidence type="ECO:0000313" key="2">
    <source>
        <dbReference type="Proteomes" id="UP000775213"/>
    </source>
</evidence>
<dbReference type="AlphaFoldDB" id="A0AAV7FKK8"/>
<reference evidence="1 2" key="1">
    <citation type="journal article" date="2021" name="Hortic Res">
        <title>Chromosome-scale assembly of the Dendrobium chrysotoxum genome enhances the understanding of orchid evolution.</title>
        <authorList>
            <person name="Zhang Y."/>
            <person name="Zhang G.Q."/>
            <person name="Zhang D."/>
            <person name="Liu X.D."/>
            <person name="Xu X.Y."/>
            <person name="Sun W.H."/>
            <person name="Yu X."/>
            <person name="Zhu X."/>
            <person name="Wang Z.W."/>
            <person name="Zhao X."/>
            <person name="Zhong W.Y."/>
            <person name="Chen H."/>
            <person name="Yin W.L."/>
            <person name="Huang T."/>
            <person name="Niu S.C."/>
            <person name="Liu Z.J."/>
        </authorList>
    </citation>
    <scope>NUCLEOTIDE SEQUENCE [LARGE SCALE GENOMIC DNA]</scope>
    <source>
        <strain evidence="1">Lindl</strain>
    </source>
</reference>
<dbReference type="Proteomes" id="UP000775213">
    <property type="component" value="Unassembled WGS sequence"/>
</dbReference>
<accession>A0AAV7FKK8</accession>
<evidence type="ECO:0000313" key="1">
    <source>
        <dbReference type="EMBL" id="KAH0449910.1"/>
    </source>
</evidence>
<protein>
    <submittedName>
        <fullName evidence="1">Uncharacterized protein</fullName>
    </submittedName>
</protein>
<keyword evidence="2" id="KW-1185">Reference proteome</keyword>